<feature type="transmembrane region" description="Helical" evidence="8">
    <location>
        <begin position="593"/>
        <end position="617"/>
    </location>
</feature>
<dbReference type="GO" id="GO:0005886">
    <property type="term" value="C:plasma membrane"/>
    <property type="evidence" value="ECO:0007669"/>
    <property type="project" value="UniProtKB-SubCell"/>
</dbReference>
<gene>
    <name evidence="12" type="ORF">E8A74_15215</name>
</gene>
<dbReference type="PRINTS" id="PR01434">
    <property type="entry name" value="NADHDHGNASE5"/>
</dbReference>
<evidence type="ECO:0000259" key="11">
    <source>
        <dbReference type="Pfam" id="PF20501"/>
    </source>
</evidence>
<comment type="subcellular location">
    <subcellularLocation>
        <location evidence="1">Cell membrane</location>
        <topology evidence="1">Multi-pass membrane protein</topology>
    </subcellularLocation>
    <subcellularLocation>
        <location evidence="7">Membrane</location>
        <topology evidence="7">Multi-pass membrane protein</topology>
    </subcellularLocation>
</comment>
<feature type="domain" description="NADH:quinone oxidoreductase/Mrp antiporter transmembrane" evidence="9">
    <location>
        <begin position="124"/>
        <end position="418"/>
    </location>
</feature>
<feature type="transmembrane region" description="Helical" evidence="8">
    <location>
        <begin position="129"/>
        <end position="147"/>
    </location>
</feature>
<name>A0A4U1JD76_9BACT</name>
<feature type="transmembrane region" description="Helical" evidence="8">
    <location>
        <begin position="107"/>
        <end position="123"/>
    </location>
</feature>
<dbReference type="InterPro" id="IPR025383">
    <property type="entry name" value="MrpA_C/MbhD"/>
</dbReference>
<feature type="transmembrane region" description="Helical" evidence="8">
    <location>
        <begin position="624"/>
        <end position="641"/>
    </location>
</feature>
<evidence type="ECO:0000313" key="13">
    <source>
        <dbReference type="Proteomes" id="UP000309215"/>
    </source>
</evidence>
<feature type="transmembrane region" description="Helical" evidence="8">
    <location>
        <begin position="268"/>
        <end position="288"/>
    </location>
</feature>
<evidence type="ECO:0000256" key="6">
    <source>
        <dbReference type="ARBA" id="ARBA00023136"/>
    </source>
</evidence>
<feature type="transmembrane region" description="Helical" evidence="8">
    <location>
        <begin position="647"/>
        <end position="665"/>
    </location>
</feature>
<keyword evidence="6 8" id="KW-0472">Membrane</keyword>
<evidence type="ECO:0000256" key="3">
    <source>
        <dbReference type="ARBA" id="ARBA00022475"/>
    </source>
</evidence>
<evidence type="ECO:0000313" key="12">
    <source>
        <dbReference type="EMBL" id="TKD08629.1"/>
    </source>
</evidence>
<dbReference type="PANTHER" id="PTHR43373">
    <property type="entry name" value="NA(+)/H(+) ANTIPORTER SUBUNIT"/>
    <property type="match status" value="1"/>
</dbReference>
<reference evidence="12 13" key="1">
    <citation type="submission" date="2019-04" db="EMBL/GenBank/DDBJ databases">
        <authorList>
            <person name="Li Y."/>
            <person name="Wang J."/>
        </authorList>
    </citation>
    <scope>NUCLEOTIDE SEQUENCE [LARGE SCALE GENOMIC DNA]</scope>
    <source>
        <strain evidence="12 13">DSM 14668</strain>
    </source>
</reference>
<comment type="caution">
    <text evidence="12">The sequence shown here is derived from an EMBL/GenBank/DDBJ whole genome shotgun (WGS) entry which is preliminary data.</text>
</comment>
<protein>
    <submittedName>
        <fullName evidence="12">DUF4040 domain-containing protein</fullName>
    </submittedName>
</protein>
<feature type="transmembrane region" description="Helical" evidence="8">
    <location>
        <begin position="372"/>
        <end position="391"/>
    </location>
</feature>
<keyword evidence="13" id="KW-1185">Reference proteome</keyword>
<dbReference type="Pfam" id="PF00361">
    <property type="entry name" value="Proton_antipo_M"/>
    <property type="match status" value="1"/>
</dbReference>
<dbReference type="OrthoDB" id="9805769at2"/>
<feature type="transmembrane region" description="Helical" evidence="8">
    <location>
        <begin position="159"/>
        <end position="186"/>
    </location>
</feature>
<dbReference type="EMBL" id="SSMQ01000013">
    <property type="protein sequence ID" value="TKD08629.1"/>
    <property type="molecule type" value="Genomic_DNA"/>
</dbReference>
<dbReference type="InterPro" id="IPR001750">
    <property type="entry name" value="ND/Mrp_TM"/>
</dbReference>
<dbReference type="Pfam" id="PF13244">
    <property type="entry name" value="MbhD"/>
    <property type="match status" value="1"/>
</dbReference>
<accession>A0A4U1JD76</accession>
<dbReference type="RefSeq" id="WP_136929725.1">
    <property type="nucleotide sequence ID" value="NZ_SSMQ01000013.1"/>
</dbReference>
<organism evidence="12 13">
    <name type="scientific">Polyangium fumosum</name>
    <dbReference type="NCBI Taxonomy" id="889272"/>
    <lineage>
        <taxon>Bacteria</taxon>
        <taxon>Pseudomonadati</taxon>
        <taxon>Myxococcota</taxon>
        <taxon>Polyangia</taxon>
        <taxon>Polyangiales</taxon>
        <taxon>Polyangiaceae</taxon>
        <taxon>Polyangium</taxon>
    </lineage>
</organism>
<dbReference type="AlphaFoldDB" id="A0A4U1JD76"/>
<evidence type="ECO:0000256" key="2">
    <source>
        <dbReference type="ARBA" id="ARBA00022448"/>
    </source>
</evidence>
<dbReference type="InterPro" id="IPR050616">
    <property type="entry name" value="CPA3_Na-H_Antiporter_A"/>
</dbReference>
<evidence type="ECO:0000256" key="8">
    <source>
        <dbReference type="SAM" id="Phobius"/>
    </source>
</evidence>
<dbReference type="Proteomes" id="UP000309215">
    <property type="component" value="Unassembled WGS sequence"/>
</dbReference>
<dbReference type="Pfam" id="PF20501">
    <property type="entry name" value="MbhE"/>
    <property type="match status" value="1"/>
</dbReference>
<evidence type="ECO:0000259" key="10">
    <source>
        <dbReference type="Pfam" id="PF13244"/>
    </source>
</evidence>
<evidence type="ECO:0000256" key="5">
    <source>
        <dbReference type="ARBA" id="ARBA00022989"/>
    </source>
</evidence>
<feature type="transmembrane region" description="Helical" evidence="8">
    <location>
        <begin position="500"/>
        <end position="521"/>
    </location>
</feature>
<feature type="transmembrane region" description="Helical" evidence="8">
    <location>
        <begin position="206"/>
        <end position="228"/>
    </location>
</feature>
<dbReference type="InterPro" id="IPR046806">
    <property type="entry name" value="MrpA_C/MbhE"/>
</dbReference>
<keyword evidence="4 7" id="KW-0812">Transmembrane</keyword>
<feature type="domain" description="MrpA C-terminal/MbhE" evidence="11">
    <location>
        <begin position="681"/>
        <end position="758"/>
    </location>
</feature>
<feature type="transmembrane region" description="Helical" evidence="8">
    <location>
        <begin position="742"/>
        <end position="761"/>
    </location>
</feature>
<proteinExistence type="predicted"/>
<evidence type="ECO:0000259" key="9">
    <source>
        <dbReference type="Pfam" id="PF00361"/>
    </source>
</evidence>
<keyword evidence="2" id="KW-0813">Transport</keyword>
<keyword evidence="3" id="KW-1003">Cell membrane</keyword>
<feature type="transmembrane region" description="Helical" evidence="8">
    <location>
        <begin position="457"/>
        <end position="480"/>
    </location>
</feature>
<dbReference type="PANTHER" id="PTHR43373:SF1">
    <property type="entry name" value="NA(+)_H(+) ANTIPORTER SUBUNIT A"/>
    <property type="match status" value="1"/>
</dbReference>
<feature type="transmembrane region" description="Helical" evidence="8">
    <location>
        <begin position="563"/>
        <end position="581"/>
    </location>
</feature>
<feature type="domain" description="MrpA C-terminal/MbhD" evidence="10">
    <location>
        <begin position="606"/>
        <end position="670"/>
    </location>
</feature>
<feature type="transmembrane region" description="Helical" evidence="8">
    <location>
        <begin position="686"/>
        <end position="708"/>
    </location>
</feature>
<keyword evidence="5 8" id="KW-1133">Transmembrane helix</keyword>
<evidence type="ECO:0000256" key="1">
    <source>
        <dbReference type="ARBA" id="ARBA00004651"/>
    </source>
</evidence>
<feature type="transmembrane region" description="Helical" evidence="8">
    <location>
        <begin position="76"/>
        <end position="95"/>
    </location>
</feature>
<evidence type="ECO:0000256" key="7">
    <source>
        <dbReference type="RuleBase" id="RU000320"/>
    </source>
</evidence>
<sequence length="768" mass="80816">MQTILIAIIATPFVGALATLFLSPRWAGRIALLPPALVLALAIPRWPAAATGETNIVTIPWFPSAGMTANLRLDHLGAFFVLLIAGVGLGIVQYSRAYLGKKATPRFWAALLAFMGAMLGLVLSDSLLLLFVFWELTTLASFLLIGMDGQSPEARAGAIRAFLVTGAGGLSLLAGTLVLGQIAGTYDLSSMPARAERILASPARDVALLLMLGGAFAKSAQVPFHFWLPGAMAAPAPVSAYLHSATMVKAGIFLIGRLSPIFGASPAFQPLLLTVGLTTFLVGGWDAVRAWDLKKLLAHSTVANLGVLTALYGVSPPAEVHGGIVRGELLAITNHALYKSALFLLVGWMEKVSGTRDLSILREERWFQREPVAGVLIGIGAISMGGFPFLLGFMSKEVFLEALLEARFPGVVAAVAAAVVGGAMAVVYALKLCVSTFWGPKLPPDSRGYRRASLSRWLLVVPAVFLLPHVIGGIAPGWFIGSVLEPGTHWPAWIAVWHHIDGIFLLSVSTLALGVGGYLLWRRYAEVPSQPETQIAFDRLASTVLGASSWFTRAAQAGGHPRYLVVMLVFAAAAAAAAMRGGSPPPRPGAEAWSVDLAAASLPAAIVAAGAVLAVLMQDRVSKVVLMAAAGYGLAVFYVLFRAPDLVLTQILVETISLLLLLLVFQRLPRLGADERSRGQRAMHGLFAAALGLGIAILAWASGIHPAARPAGAEQLALSLPEAKGRNVVNVILVDFRGADTLGEITVLAIAAIGVVALRVGRARREGA</sequence>
<evidence type="ECO:0000256" key="4">
    <source>
        <dbReference type="ARBA" id="ARBA00022692"/>
    </source>
</evidence>
<feature type="transmembrane region" description="Helical" evidence="8">
    <location>
        <begin position="411"/>
        <end position="437"/>
    </location>
</feature>